<evidence type="ECO:0000313" key="1">
    <source>
        <dbReference type="EMBL" id="KAI9914403.1"/>
    </source>
</evidence>
<dbReference type="EMBL" id="CM047582">
    <property type="protein sequence ID" value="KAI9914403.1"/>
    <property type="molecule type" value="Genomic_DNA"/>
</dbReference>
<proteinExistence type="predicted"/>
<reference evidence="1 2" key="1">
    <citation type="journal article" date="2022" name="bioRxiv">
        <title>The genome of the oomycete Peronosclerospora sorghi, a cosmopolitan pathogen of maize and sorghum, is inflated with dispersed pseudogenes.</title>
        <authorList>
            <person name="Fletcher K."/>
            <person name="Martin F."/>
            <person name="Isakeit T."/>
            <person name="Cavanaugh K."/>
            <person name="Magill C."/>
            <person name="Michelmore R."/>
        </authorList>
    </citation>
    <scope>NUCLEOTIDE SEQUENCE [LARGE SCALE GENOMIC DNA]</scope>
    <source>
        <strain evidence="1">P6</strain>
    </source>
</reference>
<comment type="caution">
    <text evidence="1">The sequence shown here is derived from an EMBL/GenBank/DDBJ whole genome shotgun (WGS) entry which is preliminary data.</text>
</comment>
<evidence type="ECO:0000313" key="2">
    <source>
        <dbReference type="Proteomes" id="UP001163321"/>
    </source>
</evidence>
<keyword evidence="2" id="KW-1185">Reference proteome</keyword>
<name>A0ACC0W8Y5_9STRA</name>
<gene>
    <name evidence="1" type="ORF">PsorP6_007370</name>
</gene>
<dbReference type="Proteomes" id="UP001163321">
    <property type="component" value="Chromosome 3"/>
</dbReference>
<accession>A0ACC0W8Y5</accession>
<organism evidence="1 2">
    <name type="scientific">Peronosclerospora sorghi</name>
    <dbReference type="NCBI Taxonomy" id="230839"/>
    <lineage>
        <taxon>Eukaryota</taxon>
        <taxon>Sar</taxon>
        <taxon>Stramenopiles</taxon>
        <taxon>Oomycota</taxon>
        <taxon>Peronosporomycetes</taxon>
        <taxon>Peronosporales</taxon>
        <taxon>Peronosporaceae</taxon>
        <taxon>Peronosclerospora</taxon>
    </lineage>
</organism>
<protein>
    <submittedName>
        <fullName evidence="1">Uncharacterized protein</fullName>
    </submittedName>
</protein>
<sequence length="126" mass="13863">MEDQRRLSAKYTAEEAMNCSGTFRATMGLPCSHEIYHMENPSRGMSIPLSDVHIQWLLILDDPLPPPPPTPCVEDILADIGSQHSQLPAQQELLEDTLQALNQQSALDNAVHPPDVVRGKGRPKGS</sequence>